<gene>
    <name evidence="3" type="ORF">JOE42_001413</name>
</gene>
<feature type="transmembrane region" description="Helical" evidence="1">
    <location>
        <begin position="21"/>
        <end position="40"/>
    </location>
</feature>
<keyword evidence="1" id="KW-0812">Transmembrane</keyword>
<keyword evidence="4" id="KW-1185">Reference proteome</keyword>
<feature type="transmembrane region" description="Helical" evidence="1">
    <location>
        <begin position="52"/>
        <end position="71"/>
    </location>
</feature>
<dbReference type="InterPro" id="IPR019692">
    <property type="entry name" value="CFP-6_PH"/>
</dbReference>
<evidence type="ECO:0000313" key="4">
    <source>
        <dbReference type="Proteomes" id="UP000703038"/>
    </source>
</evidence>
<feature type="domain" description="Low molecular weight protein antigen 6 PH" evidence="2">
    <location>
        <begin position="73"/>
        <end position="142"/>
    </location>
</feature>
<dbReference type="Pfam" id="PF10756">
    <property type="entry name" value="bPH_6"/>
    <property type="match status" value="1"/>
</dbReference>
<protein>
    <recommendedName>
        <fullName evidence="2">Low molecular weight protein antigen 6 PH domain-containing protein</fullName>
    </recommendedName>
</protein>
<comment type="caution">
    <text evidence="3">The sequence shown here is derived from an EMBL/GenBank/DDBJ whole genome shotgun (WGS) entry which is preliminary data.</text>
</comment>
<keyword evidence="1" id="KW-0472">Membrane</keyword>
<dbReference type="Proteomes" id="UP000703038">
    <property type="component" value="Unassembled WGS sequence"/>
</dbReference>
<proteinExistence type="predicted"/>
<sequence>MTEAPSQQWELEARPRKSAKYAVGVAALLVIVHTTLGILLRTGNTGVFFQRVDQFAMIAIGCGMAAGVLLLTRPRIKVGAQGVLVRNLVTEKLIPWDLVRGLSFSPGSSWARVELPDDEYVPVMAIQSNDREYAVHAARTFRSLEQKYAAAS</sequence>
<dbReference type="EMBL" id="JAFBBK010000001">
    <property type="protein sequence ID" value="MBM7414680.1"/>
    <property type="molecule type" value="Genomic_DNA"/>
</dbReference>
<organism evidence="3 4">
    <name type="scientific">Rhodococcoides corynebacterioides</name>
    <dbReference type="NCBI Taxonomy" id="53972"/>
    <lineage>
        <taxon>Bacteria</taxon>
        <taxon>Bacillati</taxon>
        <taxon>Actinomycetota</taxon>
        <taxon>Actinomycetes</taxon>
        <taxon>Mycobacteriales</taxon>
        <taxon>Nocardiaceae</taxon>
        <taxon>Rhodococcoides</taxon>
    </lineage>
</organism>
<accession>A0ABS2KSR7</accession>
<evidence type="ECO:0000256" key="1">
    <source>
        <dbReference type="SAM" id="Phobius"/>
    </source>
</evidence>
<evidence type="ECO:0000259" key="2">
    <source>
        <dbReference type="Pfam" id="PF10756"/>
    </source>
</evidence>
<name>A0ABS2KSR7_9NOCA</name>
<dbReference type="RefSeq" id="WP_204867525.1">
    <property type="nucleotide sequence ID" value="NZ_JAFBBK010000001.1"/>
</dbReference>
<evidence type="ECO:0000313" key="3">
    <source>
        <dbReference type="EMBL" id="MBM7414680.1"/>
    </source>
</evidence>
<keyword evidence="1" id="KW-1133">Transmembrane helix</keyword>
<reference evidence="3 4" key="1">
    <citation type="submission" date="2021-01" db="EMBL/GenBank/DDBJ databases">
        <title>Genomics of switchgrass bacterial isolates.</title>
        <authorList>
            <person name="Shade A."/>
        </authorList>
    </citation>
    <scope>NUCLEOTIDE SEQUENCE [LARGE SCALE GENOMIC DNA]</scope>
    <source>
        <strain evidence="3 4">PvP111</strain>
    </source>
</reference>